<reference evidence="2" key="1">
    <citation type="submission" date="2019-02" db="EMBL/GenBank/DDBJ databases">
        <authorList>
            <person name="Gruber-Vodicka R. H."/>
            <person name="Seah K. B. B."/>
        </authorList>
    </citation>
    <scope>NUCLEOTIDE SEQUENCE</scope>
    <source>
        <strain evidence="2">BECK_DK47</strain>
    </source>
</reference>
<evidence type="ECO:0000313" key="2">
    <source>
        <dbReference type="EMBL" id="VFJ63807.1"/>
    </source>
</evidence>
<feature type="transmembrane region" description="Helical" evidence="1">
    <location>
        <begin position="230"/>
        <end position="252"/>
    </location>
</feature>
<evidence type="ECO:0000256" key="1">
    <source>
        <dbReference type="SAM" id="Phobius"/>
    </source>
</evidence>
<feature type="transmembrane region" description="Helical" evidence="1">
    <location>
        <begin position="12"/>
        <end position="32"/>
    </location>
</feature>
<keyword evidence="1" id="KW-0812">Transmembrane</keyword>
<proteinExistence type="predicted"/>
<feature type="transmembrane region" description="Helical" evidence="1">
    <location>
        <begin position="168"/>
        <end position="186"/>
    </location>
</feature>
<feature type="transmembrane region" description="Helical" evidence="1">
    <location>
        <begin position="103"/>
        <end position="128"/>
    </location>
</feature>
<feature type="transmembrane region" description="Helical" evidence="1">
    <location>
        <begin position="140"/>
        <end position="162"/>
    </location>
</feature>
<sequence length="275" mass="29249">MALFLQLMDTLLVTVLDVLPILVIVFGFQFLVLRRPIPDLRRVLTGFALVLLGIALFVEGLDLALFPLGKMMAGQLTDPGFVGMSVDEGAVASGIPLRWQDYYWVYIFGAAIGFAATIAEPALIAVAIKARDVSGGTVGIWGLRIAVAIGVAVGIALGTWRIVMGTPLYYFIITGYVLVMAQTLFAPRMIVALAYDSGGVTTSTVTVPLVTALGLGLASNVPGRSPVLDGFGLIAFASLFPIMAVLGFAQITHYLQGRKRARLADHRNARHSEGG</sequence>
<feature type="transmembrane region" description="Helical" evidence="1">
    <location>
        <begin position="44"/>
        <end position="66"/>
    </location>
</feature>
<dbReference type="AlphaFoldDB" id="A0A450TAV2"/>
<keyword evidence="1" id="KW-0472">Membrane</keyword>
<name>A0A450TAV2_9GAMM</name>
<dbReference type="InterPro" id="IPR011435">
    <property type="entry name" value="UmpAB"/>
</dbReference>
<gene>
    <name evidence="2" type="ORF">BECKDK2373B_GA0170837_11295</name>
</gene>
<organism evidence="2">
    <name type="scientific">Candidatus Kentrum sp. DK</name>
    <dbReference type="NCBI Taxonomy" id="2126562"/>
    <lineage>
        <taxon>Bacteria</taxon>
        <taxon>Pseudomonadati</taxon>
        <taxon>Pseudomonadota</taxon>
        <taxon>Gammaproteobacteria</taxon>
        <taxon>Candidatus Kentrum</taxon>
    </lineage>
</organism>
<keyword evidence="1" id="KW-1133">Transmembrane helix</keyword>
<feature type="transmembrane region" description="Helical" evidence="1">
    <location>
        <begin position="198"/>
        <end position="218"/>
    </location>
</feature>
<evidence type="ECO:0008006" key="3">
    <source>
        <dbReference type="Google" id="ProtNLM"/>
    </source>
</evidence>
<dbReference type="Pfam" id="PF07556">
    <property type="entry name" value="DUF1538"/>
    <property type="match status" value="1"/>
</dbReference>
<dbReference type="EMBL" id="CAADEX010000129">
    <property type="protein sequence ID" value="VFJ63807.1"/>
    <property type="molecule type" value="Genomic_DNA"/>
</dbReference>
<protein>
    <recommendedName>
        <fullName evidence="3">DUF1538 domain-containing protein</fullName>
    </recommendedName>
</protein>
<accession>A0A450TAV2</accession>